<gene>
    <name evidence="5" type="ORF">IPN91_10930</name>
</gene>
<reference evidence="5 6" key="1">
    <citation type="submission" date="2020-10" db="EMBL/GenBank/DDBJ databases">
        <title>Connecting structure to function with the recovery of over 1000 high-quality activated sludge metagenome-assembled genomes encoding full-length rRNA genes using long-read sequencing.</title>
        <authorList>
            <person name="Singleton C.M."/>
            <person name="Petriglieri F."/>
            <person name="Kristensen J.M."/>
            <person name="Kirkegaard R.H."/>
            <person name="Michaelsen T.Y."/>
            <person name="Andersen M.H."/>
            <person name="Karst S.M."/>
            <person name="Dueholm M.S."/>
            <person name="Nielsen P.H."/>
            <person name="Albertsen M."/>
        </authorList>
    </citation>
    <scope>NUCLEOTIDE SEQUENCE [LARGE SCALE GENOMIC DNA]</scope>
    <source>
        <strain evidence="5">OdNE_18-Q3-R46-58_MAXAC.008</strain>
    </source>
</reference>
<feature type="domain" description="AB hydrolase-1" evidence="4">
    <location>
        <begin position="52"/>
        <end position="214"/>
    </location>
</feature>
<dbReference type="InterPro" id="IPR050261">
    <property type="entry name" value="FrsA_esterase"/>
</dbReference>
<evidence type="ECO:0000256" key="2">
    <source>
        <dbReference type="ARBA" id="ARBA00038115"/>
    </source>
</evidence>
<dbReference type="Pfam" id="PF12697">
    <property type="entry name" value="Abhydrolase_6"/>
    <property type="match status" value="1"/>
</dbReference>
<protein>
    <submittedName>
        <fullName evidence="5">Alpha/beta fold hydrolase</fullName>
    </submittedName>
</protein>
<dbReference type="InterPro" id="IPR029058">
    <property type="entry name" value="AB_hydrolase_fold"/>
</dbReference>
<dbReference type="SUPFAM" id="SSF53474">
    <property type="entry name" value="alpha/beta-Hydrolases"/>
    <property type="match status" value="1"/>
</dbReference>
<dbReference type="AlphaFoldDB" id="A0A936F4U2"/>
<evidence type="ECO:0000313" key="5">
    <source>
        <dbReference type="EMBL" id="MBK8573137.1"/>
    </source>
</evidence>
<dbReference type="InterPro" id="IPR000073">
    <property type="entry name" value="AB_hydrolase_1"/>
</dbReference>
<proteinExistence type="inferred from homology"/>
<dbReference type="Proteomes" id="UP000709959">
    <property type="component" value="Unassembled WGS sequence"/>
</dbReference>
<feature type="chain" id="PRO_5037312583" evidence="3">
    <location>
        <begin position="22"/>
        <end position="284"/>
    </location>
</feature>
<organism evidence="5 6">
    <name type="scientific">Candidatus Geothrix odensensis</name>
    <dbReference type="NCBI Taxonomy" id="2954440"/>
    <lineage>
        <taxon>Bacteria</taxon>
        <taxon>Pseudomonadati</taxon>
        <taxon>Acidobacteriota</taxon>
        <taxon>Holophagae</taxon>
        <taxon>Holophagales</taxon>
        <taxon>Holophagaceae</taxon>
        <taxon>Geothrix</taxon>
    </lineage>
</organism>
<dbReference type="PANTHER" id="PTHR22946:SF9">
    <property type="entry name" value="POLYKETIDE TRANSFERASE AF380"/>
    <property type="match status" value="1"/>
</dbReference>
<evidence type="ECO:0000259" key="4">
    <source>
        <dbReference type="Pfam" id="PF12697"/>
    </source>
</evidence>
<dbReference type="EMBL" id="JADKCH010000012">
    <property type="protein sequence ID" value="MBK8573137.1"/>
    <property type="molecule type" value="Genomic_DNA"/>
</dbReference>
<keyword evidence="1 5" id="KW-0378">Hydrolase</keyword>
<evidence type="ECO:0000256" key="3">
    <source>
        <dbReference type="SAM" id="SignalP"/>
    </source>
</evidence>
<accession>A0A936F4U2</accession>
<sequence length="284" mass="29405">MRTLRLLAPLASLVLLPALTAAPSDMALTSADGFALKGTLSLPAAKGKIPVVILAHQFGADRTGWAPLVERLAARGIGTLALDLRGHGASTKKNGVDVVVTADFMTSAKAVGFDQIPADLALAAAWLRKQPGVDGRRIGLAGSSVGAFSVLLAAPEVKPLAVLSLSAAGTGAFGEGARERLKGATLRARASALVLASTGDKDAYENALVLKDLPGVAVNLKEGEEHGFAYFKERADLMAVFFGEYLTYHHTGQTYAATTPSKPATPGNVINDQTVANQKVQAPK</sequence>
<comment type="caution">
    <text evidence="5">The sequence shown here is derived from an EMBL/GenBank/DDBJ whole genome shotgun (WGS) entry which is preliminary data.</text>
</comment>
<dbReference type="PANTHER" id="PTHR22946">
    <property type="entry name" value="DIENELACTONE HYDROLASE DOMAIN-CONTAINING PROTEIN-RELATED"/>
    <property type="match status" value="1"/>
</dbReference>
<evidence type="ECO:0000256" key="1">
    <source>
        <dbReference type="ARBA" id="ARBA00022801"/>
    </source>
</evidence>
<dbReference type="Gene3D" id="3.40.50.1820">
    <property type="entry name" value="alpha/beta hydrolase"/>
    <property type="match status" value="1"/>
</dbReference>
<comment type="similarity">
    <text evidence="2">Belongs to the AB hydrolase superfamily. FUS2 hydrolase family.</text>
</comment>
<dbReference type="GO" id="GO:0052689">
    <property type="term" value="F:carboxylic ester hydrolase activity"/>
    <property type="evidence" value="ECO:0007669"/>
    <property type="project" value="UniProtKB-ARBA"/>
</dbReference>
<evidence type="ECO:0000313" key="6">
    <source>
        <dbReference type="Proteomes" id="UP000709959"/>
    </source>
</evidence>
<feature type="signal peptide" evidence="3">
    <location>
        <begin position="1"/>
        <end position="21"/>
    </location>
</feature>
<name>A0A936F4U2_9BACT</name>
<keyword evidence="3" id="KW-0732">Signal</keyword>